<dbReference type="AlphaFoldDB" id="A0A6A6B5W5"/>
<sequence>MAALTVVCYRQASGSYDSTYMYCSTLAASRRAHLALKTAWLGRRSRSNEGTAEQKFFVPLPALLAVIFWQLLLVLVSELERNGMDRNEM</sequence>
<organism evidence="2 3">
    <name type="scientific">Aplosporella prunicola CBS 121167</name>
    <dbReference type="NCBI Taxonomy" id="1176127"/>
    <lineage>
        <taxon>Eukaryota</taxon>
        <taxon>Fungi</taxon>
        <taxon>Dikarya</taxon>
        <taxon>Ascomycota</taxon>
        <taxon>Pezizomycotina</taxon>
        <taxon>Dothideomycetes</taxon>
        <taxon>Dothideomycetes incertae sedis</taxon>
        <taxon>Botryosphaeriales</taxon>
        <taxon>Aplosporellaceae</taxon>
        <taxon>Aplosporella</taxon>
    </lineage>
</organism>
<dbReference type="RefSeq" id="XP_033394080.1">
    <property type="nucleotide sequence ID" value="XM_033541083.1"/>
</dbReference>
<dbReference type="EMBL" id="ML995497">
    <property type="protein sequence ID" value="KAF2138367.1"/>
    <property type="molecule type" value="Genomic_DNA"/>
</dbReference>
<proteinExistence type="predicted"/>
<evidence type="ECO:0000313" key="3">
    <source>
        <dbReference type="Proteomes" id="UP000799438"/>
    </source>
</evidence>
<name>A0A6A6B5W5_9PEZI</name>
<evidence type="ECO:0000313" key="2">
    <source>
        <dbReference type="EMBL" id="KAF2138367.1"/>
    </source>
</evidence>
<reference evidence="2" key="1">
    <citation type="journal article" date="2020" name="Stud. Mycol.">
        <title>101 Dothideomycetes genomes: a test case for predicting lifestyles and emergence of pathogens.</title>
        <authorList>
            <person name="Haridas S."/>
            <person name="Albert R."/>
            <person name="Binder M."/>
            <person name="Bloem J."/>
            <person name="Labutti K."/>
            <person name="Salamov A."/>
            <person name="Andreopoulos B."/>
            <person name="Baker S."/>
            <person name="Barry K."/>
            <person name="Bills G."/>
            <person name="Bluhm B."/>
            <person name="Cannon C."/>
            <person name="Castanera R."/>
            <person name="Culley D."/>
            <person name="Daum C."/>
            <person name="Ezra D."/>
            <person name="Gonzalez J."/>
            <person name="Henrissat B."/>
            <person name="Kuo A."/>
            <person name="Liang C."/>
            <person name="Lipzen A."/>
            <person name="Lutzoni F."/>
            <person name="Magnuson J."/>
            <person name="Mondo S."/>
            <person name="Nolan M."/>
            <person name="Ohm R."/>
            <person name="Pangilinan J."/>
            <person name="Park H.-J."/>
            <person name="Ramirez L."/>
            <person name="Alfaro M."/>
            <person name="Sun H."/>
            <person name="Tritt A."/>
            <person name="Yoshinaga Y."/>
            <person name="Zwiers L.-H."/>
            <person name="Turgeon B."/>
            <person name="Goodwin S."/>
            <person name="Spatafora J."/>
            <person name="Crous P."/>
            <person name="Grigoriev I."/>
        </authorList>
    </citation>
    <scope>NUCLEOTIDE SEQUENCE</scope>
    <source>
        <strain evidence="2">CBS 121167</strain>
    </source>
</reference>
<evidence type="ECO:0000256" key="1">
    <source>
        <dbReference type="SAM" id="Phobius"/>
    </source>
</evidence>
<feature type="transmembrane region" description="Helical" evidence="1">
    <location>
        <begin position="56"/>
        <end position="76"/>
    </location>
</feature>
<gene>
    <name evidence="2" type="ORF">K452DRAFT_290954</name>
</gene>
<keyword evidence="1" id="KW-0472">Membrane</keyword>
<keyword evidence="1" id="KW-0812">Transmembrane</keyword>
<keyword evidence="1" id="KW-1133">Transmembrane helix</keyword>
<protein>
    <submittedName>
        <fullName evidence="2">Uncharacterized protein</fullName>
    </submittedName>
</protein>
<feature type="non-terminal residue" evidence="2">
    <location>
        <position position="89"/>
    </location>
</feature>
<dbReference type="Proteomes" id="UP000799438">
    <property type="component" value="Unassembled WGS sequence"/>
</dbReference>
<dbReference type="GeneID" id="54298579"/>
<keyword evidence="3" id="KW-1185">Reference proteome</keyword>
<accession>A0A6A6B5W5</accession>